<dbReference type="PANTHER" id="PTHR39947">
    <property type="entry name" value="IP19862P"/>
    <property type="match status" value="1"/>
</dbReference>
<evidence type="ECO:0000313" key="4">
    <source>
        <dbReference type="Proteomes" id="UP001186944"/>
    </source>
</evidence>
<protein>
    <submittedName>
        <fullName evidence="3">Uncharacterized protein</fullName>
    </submittedName>
</protein>
<feature type="transmembrane region" description="Helical" evidence="2">
    <location>
        <begin position="232"/>
        <end position="256"/>
    </location>
</feature>
<dbReference type="Pfam" id="PF15038">
    <property type="entry name" value="Jiraiya"/>
    <property type="match status" value="1"/>
</dbReference>
<organism evidence="3 4">
    <name type="scientific">Pinctada imbricata</name>
    <name type="common">Atlantic pearl-oyster</name>
    <name type="synonym">Pinctada martensii</name>
    <dbReference type="NCBI Taxonomy" id="66713"/>
    <lineage>
        <taxon>Eukaryota</taxon>
        <taxon>Metazoa</taxon>
        <taxon>Spiralia</taxon>
        <taxon>Lophotrochozoa</taxon>
        <taxon>Mollusca</taxon>
        <taxon>Bivalvia</taxon>
        <taxon>Autobranchia</taxon>
        <taxon>Pteriomorphia</taxon>
        <taxon>Pterioida</taxon>
        <taxon>Pterioidea</taxon>
        <taxon>Pteriidae</taxon>
        <taxon>Pinctada</taxon>
    </lineage>
</organism>
<evidence type="ECO:0000313" key="3">
    <source>
        <dbReference type="EMBL" id="KAK3097978.1"/>
    </source>
</evidence>
<evidence type="ECO:0000256" key="1">
    <source>
        <dbReference type="SAM" id="MobiDB-lite"/>
    </source>
</evidence>
<comment type="caution">
    <text evidence="3">The sequence shown here is derived from an EMBL/GenBank/DDBJ whole genome shotgun (WGS) entry which is preliminary data.</text>
</comment>
<accession>A0AA89BVR4</accession>
<feature type="transmembrane region" description="Helical" evidence="2">
    <location>
        <begin position="203"/>
        <end position="226"/>
    </location>
</feature>
<feature type="region of interest" description="Disordered" evidence="1">
    <location>
        <begin position="29"/>
        <end position="72"/>
    </location>
</feature>
<keyword evidence="2" id="KW-1133">Transmembrane helix</keyword>
<sequence length="291" mass="32785">MDVMSIDTYKNRDLLDVVIQKKEEQQRQFQLAESTKPSTISQRPNGNLSRPSSFVSKRSTNMSQSQDQLSETNGIQMEELSSEVKDAEVHVKRTIHSIGFLFFSSVILAALDLQILLHLSNSLPEFYKSTNGKVKNDTFLSSQKQYEDIIEVTTAFSTFVFILQMNCLLVCSMQFFFATKILKVAEGSQRAGKYLRDCSSSRFIATVGYFVSIPAFIITVMLYVILRLQYTPAVTSIVILSVGTVFCILCMVQNIYHWHVEVSRASEGLPVYESQNSKVNVSGADNFNTLV</sequence>
<dbReference type="PANTHER" id="PTHR39947:SF1">
    <property type="entry name" value="IP19862P"/>
    <property type="match status" value="1"/>
</dbReference>
<proteinExistence type="predicted"/>
<dbReference type="AlphaFoldDB" id="A0AA89BVR4"/>
<name>A0AA89BVR4_PINIB</name>
<evidence type="ECO:0000256" key="2">
    <source>
        <dbReference type="SAM" id="Phobius"/>
    </source>
</evidence>
<feature type="transmembrane region" description="Helical" evidence="2">
    <location>
        <begin position="98"/>
        <end position="117"/>
    </location>
</feature>
<dbReference type="Proteomes" id="UP001186944">
    <property type="component" value="Unassembled WGS sequence"/>
</dbReference>
<keyword evidence="2" id="KW-0812">Transmembrane</keyword>
<keyword evidence="4" id="KW-1185">Reference proteome</keyword>
<reference evidence="3" key="1">
    <citation type="submission" date="2019-08" db="EMBL/GenBank/DDBJ databases">
        <title>The improved chromosome-level genome for the pearl oyster Pinctada fucata martensii using PacBio sequencing and Hi-C.</title>
        <authorList>
            <person name="Zheng Z."/>
        </authorList>
    </citation>
    <scope>NUCLEOTIDE SEQUENCE</scope>
    <source>
        <strain evidence="3">ZZ-2019</strain>
        <tissue evidence="3">Adductor muscle</tissue>
    </source>
</reference>
<dbReference type="EMBL" id="VSWD01000007">
    <property type="protein sequence ID" value="KAK3097978.1"/>
    <property type="molecule type" value="Genomic_DNA"/>
</dbReference>
<gene>
    <name evidence="3" type="ORF">FSP39_015024</name>
</gene>
<keyword evidence="2" id="KW-0472">Membrane</keyword>
<dbReference type="InterPro" id="IPR029201">
    <property type="entry name" value="Jiraiya"/>
</dbReference>